<dbReference type="EMBL" id="KQ965740">
    <property type="protein sequence ID" value="KXS18862.1"/>
    <property type="molecule type" value="Genomic_DNA"/>
</dbReference>
<name>A0A139AQ58_GONPJ</name>
<evidence type="ECO:0000313" key="4">
    <source>
        <dbReference type="Proteomes" id="UP000070544"/>
    </source>
</evidence>
<organism evidence="3 4">
    <name type="scientific">Gonapodya prolifera (strain JEL478)</name>
    <name type="common">Monoblepharis prolifera</name>
    <dbReference type="NCBI Taxonomy" id="1344416"/>
    <lineage>
        <taxon>Eukaryota</taxon>
        <taxon>Fungi</taxon>
        <taxon>Fungi incertae sedis</taxon>
        <taxon>Chytridiomycota</taxon>
        <taxon>Chytridiomycota incertae sedis</taxon>
        <taxon>Monoblepharidomycetes</taxon>
        <taxon>Monoblepharidales</taxon>
        <taxon>Gonapodyaceae</taxon>
        <taxon>Gonapodya</taxon>
    </lineage>
</organism>
<protein>
    <submittedName>
        <fullName evidence="3">Uncharacterized protein</fullName>
    </submittedName>
</protein>
<feature type="compositionally biased region" description="Low complexity" evidence="1">
    <location>
        <begin position="517"/>
        <end position="549"/>
    </location>
</feature>
<dbReference type="Proteomes" id="UP000070544">
    <property type="component" value="Unassembled WGS sequence"/>
</dbReference>
<sequence length="680" mass="70206">MRSQLVPLLLILALACALHPAHAARRMSSVKKECHRPQRSFDTNYRFASDKDARNAGFRDASAAWGRVRFQSHGNLSVVHLDSLPGVANITSAGADLRITLANLSVVTWPAGQFYAAALNSNWTGLRNSSTAGQLIWLVTHVGKISTGYVLRTAPMKQSPGTIQAQVTFEVANTSTTLTKRGTTTRPISATLWSSGTNATIVKDTASSIGLYCENCGVYFSTVLVANITLDITKLGKANSGNQFCFAATKGNVNGTFDFLLDLSAHSGQYSTRLRVAEFDISPLQLGTFLTAGPSIYLDVGLAWGYTAGGTVKTGFVSALDFNVAAGVCPYVNSSVGYHSSITTPQIRTTGAIGGSVDIIPGFGLGVKVLGMNVESANVELDFKLGATVNTTEAYSNNGSITLVNATLGSNGVDAKSALAQSNTSTVSIGNTSTSTTAGTSDAVTTTSSPSTSNSSTTESSFATTTSDAALVSNEATNTAPSVKTFTSTTSDNLASSTLVSSSATTTQSDEGTQPGATTTAESVTAAQSATTETSTTSSSATTSTTTTTGPTLYSAHSAKSAALRRRGPGTVSSMDGLPTTIATSLPTSPTHSNSSAPQSPNHPAPSLQSVSTTSKCGTALAAEVNIYESLSWRWSLTGIINTQITFPLQSATLYDCCIGLSDTGAFNFSSGCVKPPLTA</sequence>
<keyword evidence="4" id="KW-1185">Reference proteome</keyword>
<feature type="compositionally biased region" description="Polar residues" evidence="1">
    <location>
        <begin position="420"/>
        <end position="431"/>
    </location>
</feature>
<keyword evidence="2" id="KW-0732">Signal</keyword>
<dbReference type="PROSITE" id="PS51257">
    <property type="entry name" value="PROKAR_LIPOPROTEIN"/>
    <property type="match status" value="1"/>
</dbReference>
<accession>A0A139AQ58</accession>
<feature type="compositionally biased region" description="Low complexity" evidence="1">
    <location>
        <begin position="432"/>
        <end position="461"/>
    </location>
</feature>
<evidence type="ECO:0000256" key="1">
    <source>
        <dbReference type="SAM" id="MobiDB-lite"/>
    </source>
</evidence>
<proteinExistence type="predicted"/>
<evidence type="ECO:0000313" key="3">
    <source>
        <dbReference type="EMBL" id="KXS18862.1"/>
    </source>
</evidence>
<feature type="region of interest" description="Disordered" evidence="1">
    <location>
        <begin position="420"/>
        <end position="461"/>
    </location>
</feature>
<feature type="compositionally biased region" description="Polar residues" evidence="1">
    <location>
        <begin position="482"/>
        <end position="493"/>
    </location>
</feature>
<gene>
    <name evidence="3" type="ORF">M427DRAFT_29329</name>
</gene>
<feature type="compositionally biased region" description="Polar residues" evidence="1">
    <location>
        <begin position="581"/>
        <end position="612"/>
    </location>
</feature>
<dbReference type="STRING" id="1344416.A0A139AQ58"/>
<feature type="signal peptide" evidence="2">
    <location>
        <begin position="1"/>
        <end position="23"/>
    </location>
</feature>
<feature type="region of interest" description="Disordered" evidence="1">
    <location>
        <begin position="482"/>
        <end position="612"/>
    </location>
</feature>
<reference evidence="3 4" key="1">
    <citation type="journal article" date="2015" name="Genome Biol. Evol.">
        <title>Phylogenomic analyses indicate that early fungi evolved digesting cell walls of algal ancestors of land plants.</title>
        <authorList>
            <person name="Chang Y."/>
            <person name="Wang S."/>
            <person name="Sekimoto S."/>
            <person name="Aerts A.L."/>
            <person name="Choi C."/>
            <person name="Clum A."/>
            <person name="LaButti K.M."/>
            <person name="Lindquist E.A."/>
            <person name="Yee Ngan C."/>
            <person name="Ohm R.A."/>
            <person name="Salamov A.A."/>
            <person name="Grigoriev I.V."/>
            <person name="Spatafora J.W."/>
            <person name="Berbee M.L."/>
        </authorList>
    </citation>
    <scope>NUCLEOTIDE SEQUENCE [LARGE SCALE GENOMIC DNA]</scope>
    <source>
        <strain evidence="3 4">JEL478</strain>
    </source>
</reference>
<dbReference type="AlphaFoldDB" id="A0A139AQ58"/>
<evidence type="ECO:0000256" key="2">
    <source>
        <dbReference type="SAM" id="SignalP"/>
    </source>
</evidence>
<feature type="compositionally biased region" description="Low complexity" evidence="1">
    <location>
        <begin position="494"/>
        <end position="509"/>
    </location>
</feature>
<feature type="chain" id="PRO_5007296326" evidence="2">
    <location>
        <begin position="24"/>
        <end position="680"/>
    </location>
</feature>